<name>A0A9D1JNZ7_9BACT</name>
<dbReference type="Proteomes" id="UP000823928">
    <property type="component" value="Unassembled WGS sequence"/>
</dbReference>
<proteinExistence type="predicted"/>
<evidence type="ECO:0000313" key="1">
    <source>
        <dbReference type="EMBL" id="HIS37551.1"/>
    </source>
</evidence>
<organism evidence="1 2">
    <name type="scientific">Candidatus Scatousia excrementigallinarum</name>
    <dbReference type="NCBI Taxonomy" id="2840935"/>
    <lineage>
        <taxon>Bacteria</taxon>
        <taxon>Candidatus Scatousia</taxon>
    </lineage>
</organism>
<protein>
    <submittedName>
        <fullName evidence="1">Uncharacterized protein</fullName>
    </submittedName>
</protein>
<reference evidence="1" key="1">
    <citation type="submission" date="2020-10" db="EMBL/GenBank/DDBJ databases">
        <authorList>
            <person name="Gilroy R."/>
        </authorList>
    </citation>
    <scope>NUCLEOTIDE SEQUENCE</scope>
    <source>
        <strain evidence="1">6276</strain>
    </source>
</reference>
<dbReference type="EMBL" id="DVIU01000270">
    <property type="protein sequence ID" value="HIS37551.1"/>
    <property type="molecule type" value="Genomic_DNA"/>
</dbReference>
<sequence length="61" mass="6941">MAKVQNKITEKNYKTDEKSLMQEIKAMLDDYFICSLSDGETSTIISLVNGQKFSLHIKEIA</sequence>
<accession>A0A9D1JNZ7</accession>
<reference evidence="1" key="2">
    <citation type="journal article" date="2021" name="PeerJ">
        <title>Extensive microbial diversity within the chicken gut microbiome revealed by metagenomics and culture.</title>
        <authorList>
            <person name="Gilroy R."/>
            <person name="Ravi A."/>
            <person name="Getino M."/>
            <person name="Pursley I."/>
            <person name="Horton D.L."/>
            <person name="Alikhan N.F."/>
            <person name="Baker D."/>
            <person name="Gharbi K."/>
            <person name="Hall N."/>
            <person name="Watson M."/>
            <person name="Adriaenssens E.M."/>
            <person name="Foster-Nyarko E."/>
            <person name="Jarju S."/>
            <person name="Secka A."/>
            <person name="Antonio M."/>
            <person name="Oren A."/>
            <person name="Chaudhuri R.R."/>
            <person name="La Ragione R."/>
            <person name="Hildebrand F."/>
            <person name="Pallen M.J."/>
        </authorList>
    </citation>
    <scope>NUCLEOTIDE SEQUENCE</scope>
    <source>
        <strain evidence="1">6276</strain>
    </source>
</reference>
<dbReference type="AlphaFoldDB" id="A0A9D1JNZ7"/>
<comment type="caution">
    <text evidence="1">The sequence shown here is derived from an EMBL/GenBank/DDBJ whole genome shotgun (WGS) entry which is preliminary data.</text>
</comment>
<evidence type="ECO:0000313" key="2">
    <source>
        <dbReference type="Proteomes" id="UP000823928"/>
    </source>
</evidence>
<gene>
    <name evidence="1" type="ORF">IAC10_13175</name>
</gene>